<dbReference type="EMBL" id="LFND01000004">
    <property type="protein sequence ID" value="KMQ63017.1"/>
    <property type="molecule type" value="Genomic_DNA"/>
</dbReference>
<reference evidence="1 2" key="1">
    <citation type="journal article" date="2013" name="Int. J. Syst. Evol. Microbiol.">
        <title>Chryseobacterium angstadtii sp. nov., isolated from a newt tank.</title>
        <authorList>
            <person name="Kirk K.E."/>
            <person name="Hoffman J.A."/>
            <person name="Smith K.A."/>
            <person name="Strahan B.L."/>
            <person name="Failor K.C."/>
            <person name="Krebs J.E."/>
            <person name="Gale A.N."/>
            <person name="Do T.D."/>
            <person name="Sontag T.C."/>
            <person name="Batties A.M."/>
            <person name="Mistiszyn K."/>
            <person name="Newman J.D."/>
        </authorList>
    </citation>
    <scope>NUCLEOTIDE SEQUENCE [LARGE SCALE GENOMIC DNA]</scope>
    <source>
        <strain evidence="1 2">KM</strain>
    </source>
</reference>
<proteinExistence type="predicted"/>
<dbReference type="Proteomes" id="UP000036261">
    <property type="component" value="Unassembled WGS sequence"/>
</dbReference>
<name>A0A0J7I9M0_9FLAO</name>
<comment type="caution">
    <text evidence="1">The sequence shown here is derived from an EMBL/GenBank/DDBJ whole genome shotgun (WGS) entry which is preliminary data.</text>
</comment>
<sequence length="72" mass="8493">MIKINGYWYSGTEIKQALEKKGYTVVTLEISTEPRDYPQYETYALRNKEEPTVLNTLKSRALHEFQKKPKLI</sequence>
<gene>
    <name evidence="1" type="ORF">ACM46_13790</name>
</gene>
<dbReference type="RefSeq" id="WP_048507261.1">
    <property type="nucleotide sequence ID" value="NZ_LFND01000004.1"/>
</dbReference>
<organism evidence="1 2">
    <name type="scientific">Chryseobacterium angstadtii</name>
    <dbReference type="NCBI Taxonomy" id="558151"/>
    <lineage>
        <taxon>Bacteria</taxon>
        <taxon>Pseudomonadati</taxon>
        <taxon>Bacteroidota</taxon>
        <taxon>Flavobacteriia</taxon>
        <taxon>Flavobacteriales</taxon>
        <taxon>Weeksellaceae</taxon>
        <taxon>Chryseobacterium group</taxon>
        <taxon>Chryseobacterium</taxon>
    </lineage>
</organism>
<protein>
    <submittedName>
        <fullName evidence="1">Uncharacterized protein</fullName>
    </submittedName>
</protein>
<evidence type="ECO:0000313" key="2">
    <source>
        <dbReference type="Proteomes" id="UP000036261"/>
    </source>
</evidence>
<dbReference type="AlphaFoldDB" id="A0A0J7I9M0"/>
<keyword evidence="2" id="KW-1185">Reference proteome</keyword>
<dbReference type="PATRIC" id="fig|558151.6.peg.2917"/>
<accession>A0A0J7I9M0</accession>
<dbReference type="STRING" id="558151.ACM46_13790"/>
<evidence type="ECO:0000313" key="1">
    <source>
        <dbReference type="EMBL" id="KMQ63017.1"/>
    </source>
</evidence>
<dbReference type="OrthoDB" id="1264624at2"/>